<keyword evidence="4" id="KW-0963">Cytoplasm</keyword>
<comment type="subunit">
    <text evidence="3">Homodimer.</text>
</comment>
<evidence type="ECO:0000259" key="12">
    <source>
        <dbReference type="PROSITE" id="PS50944"/>
    </source>
</evidence>
<dbReference type="GO" id="GO:0003677">
    <property type="term" value="F:DNA binding"/>
    <property type="evidence" value="ECO:0007669"/>
    <property type="project" value="UniProtKB-KW"/>
</dbReference>
<evidence type="ECO:0000256" key="6">
    <source>
        <dbReference type="ARBA" id="ARBA00023015"/>
    </source>
</evidence>
<dbReference type="EMBL" id="FMHG01000001">
    <property type="protein sequence ID" value="SCJ49633.1"/>
    <property type="molecule type" value="Genomic_DNA"/>
</dbReference>
<dbReference type="GO" id="GO:0003700">
    <property type="term" value="F:DNA-binding transcription factor activity"/>
    <property type="evidence" value="ECO:0007669"/>
    <property type="project" value="InterPro"/>
</dbReference>
<dbReference type="InterPro" id="IPR022687">
    <property type="entry name" value="HTH_DTXR"/>
</dbReference>
<evidence type="ECO:0000256" key="1">
    <source>
        <dbReference type="ARBA" id="ARBA00004496"/>
    </source>
</evidence>
<comment type="similarity">
    <text evidence="2">Belongs to the DtxR/MntR family.</text>
</comment>
<dbReference type="GO" id="GO:0005737">
    <property type="term" value="C:cytoplasm"/>
    <property type="evidence" value="ECO:0007669"/>
    <property type="project" value="UniProtKB-SubCell"/>
</dbReference>
<dbReference type="InterPro" id="IPR036388">
    <property type="entry name" value="WH-like_DNA-bd_sf"/>
</dbReference>
<dbReference type="InterPro" id="IPR036421">
    <property type="entry name" value="Fe_dep_repressor_sf"/>
</dbReference>
<evidence type="ECO:0000256" key="7">
    <source>
        <dbReference type="ARBA" id="ARBA00023125"/>
    </source>
</evidence>
<comment type="subcellular location">
    <subcellularLocation>
        <location evidence="1">Cytoplasm</location>
    </subcellularLocation>
</comment>
<protein>
    <recommendedName>
        <fullName evidence="11">Manganese transport regulator</fullName>
    </recommendedName>
</protein>
<dbReference type="GO" id="GO:0046983">
    <property type="term" value="F:protein dimerization activity"/>
    <property type="evidence" value="ECO:0007669"/>
    <property type="project" value="InterPro"/>
</dbReference>
<dbReference type="PANTHER" id="PTHR33238:SF11">
    <property type="entry name" value="TRANSCRIPTIONAL REGULATOR MNTR"/>
    <property type="match status" value="1"/>
</dbReference>
<evidence type="ECO:0000256" key="8">
    <source>
        <dbReference type="ARBA" id="ARBA00023159"/>
    </source>
</evidence>
<dbReference type="Pfam" id="PF01325">
    <property type="entry name" value="Fe_dep_repress"/>
    <property type="match status" value="1"/>
</dbReference>
<evidence type="ECO:0000256" key="4">
    <source>
        <dbReference type="ARBA" id="ARBA00022490"/>
    </source>
</evidence>
<keyword evidence="8" id="KW-0010">Activator</keyword>
<evidence type="ECO:0000313" key="13">
    <source>
        <dbReference type="EMBL" id="SCJ49633.1"/>
    </source>
</evidence>
<evidence type="ECO:0000256" key="2">
    <source>
        <dbReference type="ARBA" id="ARBA00007871"/>
    </source>
</evidence>
<dbReference type="PROSITE" id="PS50944">
    <property type="entry name" value="HTH_DTXR"/>
    <property type="match status" value="1"/>
</dbReference>
<evidence type="ECO:0000256" key="5">
    <source>
        <dbReference type="ARBA" id="ARBA00022491"/>
    </source>
</evidence>
<name>A0A1C6GWW3_9FIRM</name>
<dbReference type="InterPro" id="IPR036390">
    <property type="entry name" value="WH_DNA-bd_sf"/>
</dbReference>
<dbReference type="InterPro" id="IPR001367">
    <property type="entry name" value="Fe_dep_repressor"/>
</dbReference>
<keyword evidence="6" id="KW-0805">Transcription regulation</keyword>
<dbReference type="InterPro" id="IPR022689">
    <property type="entry name" value="Iron_dep_repressor"/>
</dbReference>
<evidence type="ECO:0000256" key="3">
    <source>
        <dbReference type="ARBA" id="ARBA00011738"/>
    </source>
</evidence>
<dbReference type="GO" id="GO:0046914">
    <property type="term" value="F:transition metal ion binding"/>
    <property type="evidence" value="ECO:0007669"/>
    <property type="project" value="InterPro"/>
</dbReference>
<evidence type="ECO:0000256" key="9">
    <source>
        <dbReference type="ARBA" id="ARBA00023163"/>
    </source>
</evidence>
<dbReference type="Gene3D" id="1.10.60.10">
    <property type="entry name" value="Iron dependent repressor, metal binding and dimerisation domain"/>
    <property type="match status" value="1"/>
</dbReference>
<dbReference type="SUPFAM" id="SSF47979">
    <property type="entry name" value="Iron-dependent repressor protein, dimerization domain"/>
    <property type="match status" value="1"/>
</dbReference>
<organism evidence="13">
    <name type="scientific">uncultured Anaerotruncus sp</name>
    <dbReference type="NCBI Taxonomy" id="905011"/>
    <lineage>
        <taxon>Bacteria</taxon>
        <taxon>Bacillati</taxon>
        <taxon>Bacillota</taxon>
        <taxon>Clostridia</taxon>
        <taxon>Eubacteriales</taxon>
        <taxon>Oscillospiraceae</taxon>
        <taxon>Anaerotruncus</taxon>
        <taxon>environmental samples</taxon>
    </lineage>
</organism>
<dbReference type="SUPFAM" id="SSF46785">
    <property type="entry name" value="Winged helix' DNA-binding domain"/>
    <property type="match status" value="1"/>
</dbReference>
<feature type="domain" description="HTH dtxR-type" evidence="12">
    <location>
        <begin position="21"/>
        <end position="82"/>
    </location>
</feature>
<dbReference type="AlphaFoldDB" id="A0A1C6GWW3"/>
<proteinExistence type="inferred from homology"/>
<dbReference type="PANTHER" id="PTHR33238">
    <property type="entry name" value="IRON (METAL) DEPENDENT REPRESSOR, DTXR FAMILY"/>
    <property type="match status" value="1"/>
</dbReference>
<dbReference type="Pfam" id="PF02742">
    <property type="entry name" value="Fe_dep_repr_C"/>
    <property type="match status" value="1"/>
</dbReference>
<dbReference type="InterPro" id="IPR050536">
    <property type="entry name" value="DtxR_MntR_Metal-Reg"/>
</dbReference>
<keyword evidence="7" id="KW-0238">DNA-binding</keyword>
<evidence type="ECO:0000256" key="11">
    <source>
        <dbReference type="ARBA" id="ARBA00032593"/>
    </source>
</evidence>
<keyword evidence="5" id="KW-0678">Repressor</keyword>
<gene>
    <name evidence="13" type="primary">mntR_2</name>
    <name evidence="13" type="ORF">SAMEA3545359_00572</name>
</gene>
<sequence>MHSQDQFYTPTGYDRLIHRELSAAMEDYLEMILRMQPQSGEIGVNALAALLHVQPSSASKMVARLRQEGFIEPGRYGPISLTAKGSDYGSYLLHRHQVLCEFFCALNQSEDELEQVEQIEHYITPKTVANMQRLLPLIKRFSPTE</sequence>
<accession>A0A1C6GWW3</accession>
<reference evidence="13" key="1">
    <citation type="submission" date="2015-09" db="EMBL/GenBank/DDBJ databases">
        <authorList>
            <consortium name="Pathogen Informatics"/>
        </authorList>
    </citation>
    <scope>NUCLEOTIDE SEQUENCE</scope>
    <source>
        <strain evidence="13">2789STDY5834896</strain>
    </source>
</reference>
<dbReference type="SMART" id="SM00529">
    <property type="entry name" value="HTH_DTXR"/>
    <property type="match status" value="1"/>
</dbReference>
<dbReference type="Gene3D" id="1.10.10.10">
    <property type="entry name" value="Winged helix-like DNA-binding domain superfamily/Winged helix DNA-binding domain"/>
    <property type="match status" value="1"/>
</dbReference>
<evidence type="ECO:0000256" key="10">
    <source>
        <dbReference type="ARBA" id="ARBA00023211"/>
    </source>
</evidence>
<keyword evidence="10" id="KW-0464">Manganese</keyword>
<keyword evidence="9" id="KW-0804">Transcription</keyword>